<reference evidence="3" key="1">
    <citation type="submission" date="2020-10" db="EMBL/GenBank/DDBJ databases">
        <authorList>
            <person name="Gilroy R."/>
        </authorList>
    </citation>
    <scope>NUCLEOTIDE SEQUENCE</scope>
    <source>
        <strain evidence="3">11167</strain>
    </source>
</reference>
<gene>
    <name evidence="3" type="ORF">IAC42_06835</name>
</gene>
<sequence>MNLHEQLVEQFEIYVTESGKFEAKGVKVSAARARKALAEIAKLCKERRKEIQEAKSAEDAE</sequence>
<evidence type="ECO:0000313" key="4">
    <source>
        <dbReference type="Proteomes" id="UP000823633"/>
    </source>
</evidence>
<dbReference type="Proteomes" id="UP000823633">
    <property type="component" value="Unassembled WGS sequence"/>
</dbReference>
<dbReference type="AlphaFoldDB" id="A0A9D9HA15"/>
<accession>A0A9D9HA15</accession>
<dbReference type="Pfam" id="PF07432">
    <property type="entry name" value="Hc1"/>
    <property type="match status" value="1"/>
</dbReference>
<comment type="caution">
    <text evidence="3">The sequence shown here is derived from an EMBL/GenBank/DDBJ whole genome shotgun (WGS) entry which is preliminary data.</text>
</comment>
<dbReference type="EMBL" id="JADIMU010000044">
    <property type="protein sequence ID" value="MBO8443459.1"/>
    <property type="molecule type" value="Genomic_DNA"/>
</dbReference>
<dbReference type="InterPro" id="IPR010886">
    <property type="entry name" value="Hc1"/>
</dbReference>
<organism evidence="3 4">
    <name type="scientific">Candidatus Aphodenecus pullistercoris</name>
    <dbReference type="NCBI Taxonomy" id="2840669"/>
    <lineage>
        <taxon>Bacteria</taxon>
        <taxon>Pseudomonadati</taxon>
        <taxon>Spirochaetota</taxon>
        <taxon>Spirochaetia</taxon>
        <taxon>Spirochaetales</taxon>
        <taxon>Candidatus Aphodenecus</taxon>
    </lineage>
</organism>
<evidence type="ECO:0008006" key="5">
    <source>
        <dbReference type="Google" id="ProtNLM"/>
    </source>
</evidence>
<evidence type="ECO:0000256" key="2">
    <source>
        <dbReference type="ARBA" id="ARBA00008424"/>
    </source>
</evidence>
<dbReference type="GO" id="GO:0003677">
    <property type="term" value="F:DNA binding"/>
    <property type="evidence" value="ECO:0007669"/>
    <property type="project" value="InterPro"/>
</dbReference>
<reference evidence="3" key="2">
    <citation type="journal article" date="2021" name="PeerJ">
        <title>Extensive microbial diversity within the chicken gut microbiome revealed by metagenomics and culture.</title>
        <authorList>
            <person name="Gilroy R."/>
            <person name="Ravi A."/>
            <person name="Getino M."/>
            <person name="Pursley I."/>
            <person name="Horton D.L."/>
            <person name="Alikhan N.F."/>
            <person name="Baker D."/>
            <person name="Gharbi K."/>
            <person name="Hall N."/>
            <person name="Watson M."/>
            <person name="Adriaenssens E.M."/>
            <person name="Foster-Nyarko E."/>
            <person name="Jarju S."/>
            <person name="Secka A."/>
            <person name="Antonio M."/>
            <person name="Oren A."/>
            <person name="Chaudhuri R.R."/>
            <person name="La Ragione R."/>
            <person name="Hildebrand F."/>
            <person name="Pallen M.J."/>
        </authorList>
    </citation>
    <scope>NUCLEOTIDE SEQUENCE</scope>
    <source>
        <strain evidence="3">11167</strain>
    </source>
</reference>
<dbReference type="GO" id="GO:0030527">
    <property type="term" value="F:structural constituent of chromatin"/>
    <property type="evidence" value="ECO:0007669"/>
    <property type="project" value="InterPro"/>
</dbReference>
<protein>
    <recommendedName>
        <fullName evidence="5">Histone H1</fullName>
    </recommendedName>
</protein>
<proteinExistence type="inferred from homology"/>
<comment type="function">
    <text evidence="1">Might have a role analogous to that of eukaryotic histone proteins.</text>
</comment>
<name>A0A9D9HA15_9SPIR</name>
<evidence type="ECO:0000313" key="3">
    <source>
        <dbReference type="EMBL" id="MBO8443459.1"/>
    </source>
</evidence>
<comment type="similarity">
    <text evidence="2">Belongs to the histone H1/H5 family. HCT subfamily.</text>
</comment>
<evidence type="ECO:0000256" key="1">
    <source>
        <dbReference type="ARBA" id="ARBA00002333"/>
    </source>
</evidence>